<name>A0A7W7IAQ3_9ACTN</name>
<dbReference type="SUPFAM" id="SSF52200">
    <property type="entry name" value="Toll/Interleukin receptor TIR domain"/>
    <property type="match status" value="1"/>
</dbReference>
<protein>
    <recommendedName>
        <fullName evidence="2">TIR domain-containing protein</fullName>
    </recommendedName>
</protein>
<evidence type="ECO:0000313" key="5">
    <source>
        <dbReference type="Proteomes" id="UP000549343"/>
    </source>
</evidence>
<dbReference type="InterPro" id="IPR000157">
    <property type="entry name" value="TIR_dom"/>
</dbReference>
<reference evidence="3" key="4">
    <citation type="submission" date="2023-12" db="EMBL/GenBank/DDBJ databases">
        <authorList>
            <person name="Sun Q."/>
            <person name="Inoue M."/>
        </authorList>
    </citation>
    <scope>NUCLEOTIDE SEQUENCE</scope>
    <source>
        <strain evidence="3">JCM 10667</strain>
    </source>
</reference>
<dbReference type="Gene3D" id="3.40.50.10140">
    <property type="entry name" value="Toll/interleukin-1 receptor homology (TIR) domain"/>
    <property type="match status" value="1"/>
</dbReference>
<dbReference type="Proteomes" id="UP000549343">
    <property type="component" value="Unassembled WGS sequence"/>
</dbReference>
<reference evidence="3" key="1">
    <citation type="journal article" date="2014" name="Int. J. Syst. Evol. Microbiol.">
        <title>Complete genome of a new Firmicutes species belonging to the dominant human colonic microbiota ('Ruminococcus bicirculans') reveals two chromosomes and a selective capacity to utilize plant glucans.</title>
        <authorList>
            <consortium name="NISC Comparative Sequencing Program"/>
            <person name="Wegmann U."/>
            <person name="Louis P."/>
            <person name="Goesmann A."/>
            <person name="Henrissat B."/>
            <person name="Duncan S.H."/>
            <person name="Flint H.J."/>
        </authorList>
    </citation>
    <scope>NUCLEOTIDE SEQUENCE</scope>
    <source>
        <strain evidence="3">JCM 10667</strain>
    </source>
</reference>
<keyword evidence="6" id="KW-1185">Reference proteome</keyword>
<feature type="compositionally biased region" description="Gly residues" evidence="1">
    <location>
        <begin position="205"/>
        <end position="218"/>
    </location>
</feature>
<dbReference type="AlphaFoldDB" id="A0A7W7IAQ3"/>
<evidence type="ECO:0000256" key="1">
    <source>
        <dbReference type="SAM" id="MobiDB-lite"/>
    </source>
</evidence>
<organism evidence="4 5">
    <name type="scientific">Actinomadura livida</name>
    <dbReference type="NCBI Taxonomy" id="79909"/>
    <lineage>
        <taxon>Bacteria</taxon>
        <taxon>Bacillati</taxon>
        <taxon>Actinomycetota</taxon>
        <taxon>Actinomycetes</taxon>
        <taxon>Streptosporangiales</taxon>
        <taxon>Thermomonosporaceae</taxon>
        <taxon>Actinomadura</taxon>
    </lineage>
</organism>
<dbReference type="EMBL" id="JACHMV010000001">
    <property type="protein sequence ID" value="MBB4773563.1"/>
    <property type="molecule type" value="Genomic_DNA"/>
</dbReference>
<feature type="region of interest" description="Disordered" evidence="1">
    <location>
        <begin position="154"/>
        <end position="183"/>
    </location>
</feature>
<sequence length="224" mass="24411">MPSIFVNYRSGDTDSVAALVERELSSRFGPRVFFRASKSIPPGDDWMHALLRAVRQSDVLLAFIGPHWLETDAAGRRKIDRAGDWTRQEIMEAFRYDVRVIPVLVGAVQPLRAEDLPDDLARLAMCQYIRLDRRTQDSDLDLLAEQLAKLVPGLEEWPGDGSKGGRGTGPSQPGSGGSRNTAGRDFIANIVADNFHGDVNYGPGEAAGRGHGPRGGGSGDEDER</sequence>
<evidence type="ECO:0000259" key="2">
    <source>
        <dbReference type="PROSITE" id="PS50104"/>
    </source>
</evidence>
<dbReference type="Proteomes" id="UP001501427">
    <property type="component" value="Unassembled WGS sequence"/>
</dbReference>
<dbReference type="InterPro" id="IPR035897">
    <property type="entry name" value="Toll_tir_struct_dom_sf"/>
</dbReference>
<dbReference type="RefSeq" id="WP_184881740.1">
    <property type="nucleotide sequence ID" value="NZ_BAAAHD010000023.1"/>
</dbReference>
<evidence type="ECO:0000313" key="6">
    <source>
        <dbReference type="Proteomes" id="UP001501427"/>
    </source>
</evidence>
<accession>A0A7W7IAQ3</accession>
<feature type="region of interest" description="Disordered" evidence="1">
    <location>
        <begin position="198"/>
        <end position="224"/>
    </location>
</feature>
<feature type="domain" description="TIR" evidence="2">
    <location>
        <begin position="1"/>
        <end position="147"/>
    </location>
</feature>
<proteinExistence type="predicted"/>
<dbReference type="EMBL" id="BAAAHD010000023">
    <property type="protein sequence ID" value="GAA0563202.1"/>
    <property type="molecule type" value="Genomic_DNA"/>
</dbReference>
<dbReference type="PROSITE" id="PS50104">
    <property type="entry name" value="TIR"/>
    <property type="match status" value="1"/>
</dbReference>
<evidence type="ECO:0000313" key="4">
    <source>
        <dbReference type="EMBL" id="MBB4773563.1"/>
    </source>
</evidence>
<dbReference type="GO" id="GO:0007165">
    <property type="term" value="P:signal transduction"/>
    <property type="evidence" value="ECO:0007669"/>
    <property type="project" value="InterPro"/>
</dbReference>
<dbReference type="Pfam" id="PF13676">
    <property type="entry name" value="TIR_2"/>
    <property type="match status" value="1"/>
</dbReference>
<evidence type="ECO:0000313" key="3">
    <source>
        <dbReference type="EMBL" id="GAA0563202.1"/>
    </source>
</evidence>
<reference evidence="6" key="2">
    <citation type="journal article" date="2019" name="Int. J. Syst. Evol. Microbiol.">
        <title>The Global Catalogue of Microorganisms (GCM) 10K type strain sequencing project: providing services to taxonomists for standard genome sequencing and annotation.</title>
        <authorList>
            <consortium name="The Broad Institute Genomics Platform"/>
            <consortium name="The Broad Institute Genome Sequencing Center for Infectious Disease"/>
            <person name="Wu L."/>
            <person name="Ma J."/>
        </authorList>
    </citation>
    <scope>NUCLEOTIDE SEQUENCE [LARGE SCALE GENOMIC DNA]</scope>
    <source>
        <strain evidence="6">JCM 10667</strain>
    </source>
</reference>
<gene>
    <name evidence="4" type="ORF">F4557_001981</name>
    <name evidence="3" type="ORF">GCM10009546_26810</name>
</gene>
<comment type="caution">
    <text evidence="4">The sequence shown here is derived from an EMBL/GenBank/DDBJ whole genome shotgun (WGS) entry which is preliminary data.</text>
</comment>
<reference evidence="4 5" key="3">
    <citation type="submission" date="2020-08" db="EMBL/GenBank/DDBJ databases">
        <title>Sequencing the genomes of 1000 actinobacteria strains.</title>
        <authorList>
            <person name="Klenk H.-P."/>
        </authorList>
    </citation>
    <scope>NUCLEOTIDE SEQUENCE [LARGE SCALE GENOMIC DNA]</scope>
    <source>
        <strain evidence="4 5">DSM 44772</strain>
    </source>
</reference>